<dbReference type="EMBL" id="JANUGU010000002">
    <property type="protein sequence ID" value="MCS0658474.1"/>
    <property type="molecule type" value="Genomic_DNA"/>
</dbReference>
<proteinExistence type="predicted"/>
<dbReference type="RefSeq" id="WP_258811654.1">
    <property type="nucleotide sequence ID" value="NZ_JANUGU010000002.1"/>
</dbReference>
<accession>A0ABT2CXA0</accession>
<reference evidence="1 2" key="1">
    <citation type="submission" date="2022-08" db="EMBL/GenBank/DDBJ databases">
        <title>Reclassification of Massilia species as members of the genera Telluria, Duganella, Pseudoduganella, Mokoshia gen. nov. and Zemynaea gen. nov. using orthogonal and non-orthogonal genome-based approaches.</title>
        <authorList>
            <person name="Bowman J.P."/>
        </authorList>
    </citation>
    <scope>NUCLEOTIDE SEQUENCE [LARGE SCALE GENOMIC DNA]</scope>
    <source>
        <strain evidence="1 2">JCM 31606</strain>
    </source>
</reference>
<sequence length="105" mass="12154">MQIFTLRGDLRQVSANPMPVQERRDGGDVELLRRHVRDRAGDVFAIPDERNLINLKDVHGVAEERLRAFQLGPVCRLRLRFYLRFGKMRSNGVTECDDSLHHRGS</sequence>
<protein>
    <submittedName>
        <fullName evidence="1">Uncharacterized protein</fullName>
    </submittedName>
</protein>
<comment type="caution">
    <text evidence="1">The sequence shown here is derived from an EMBL/GenBank/DDBJ whole genome shotgun (WGS) entry which is preliminary data.</text>
</comment>
<dbReference type="Proteomes" id="UP001204621">
    <property type="component" value="Unassembled WGS sequence"/>
</dbReference>
<name>A0ABT2CXA0_9BURK</name>
<evidence type="ECO:0000313" key="2">
    <source>
        <dbReference type="Proteomes" id="UP001204621"/>
    </source>
</evidence>
<gene>
    <name evidence="1" type="ORF">NX778_10405</name>
</gene>
<evidence type="ECO:0000313" key="1">
    <source>
        <dbReference type="EMBL" id="MCS0658474.1"/>
    </source>
</evidence>
<keyword evidence="2" id="KW-1185">Reference proteome</keyword>
<organism evidence="1 2">
    <name type="scientific">Massilia terrae</name>
    <dbReference type="NCBI Taxonomy" id="1811224"/>
    <lineage>
        <taxon>Bacteria</taxon>
        <taxon>Pseudomonadati</taxon>
        <taxon>Pseudomonadota</taxon>
        <taxon>Betaproteobacteria</taxon>
        <taxon>Burkholderiales</taxon>
        <taxon>Oxalobacteraceae</taxon>
        <taxon>Telluria group</taxon>
        <taxon>Massilia</taxon>
    </lineage>
</organism>